<dbReference type="VEuPathDB" id="CryptoDB:Cvel_25905"/>
<evidence type="ECO:0000256" key="1">
    <source>
        <dbReference type="SAM" id="MobiDB-lite"/>
    </source>
</evidence>
<gene>
    <name evidence="2" type="ORF">Cvel_25905</name>
</gene>
<reference evidence="2" key="1">
    <citation type="submission" date="2014-11" db="EMBL/GenBank/DDBJ databases">
        <authorList>
            <person name="Otto D Thomas"/>
            <person name="Naeem Raeece"/>
        </authorList>
    </citation>
    <scope>NUCLEOTIDE SEQUENCE</scope>
</reference>
<sequence>MANGGQAAPVLVPRHERGVLAVYPPVRLPKFRKRAIEREAGTGKEDGGTRRIETGDAVLVAKAVEGLQRGPAFGRDDRTLCIGRSERRTAGGKKGVETEKRRKRDVVLRLGAAGRVEGPVAPLAIRGRATRKGGTLGEMIEGEVVHHLHVDLIPPEIAEATVVLPKRENRRLVGDVTAGIEAAVVEAPEMAEIAVETVKEVRVGLEQTEEGREKVPVGQTEGAEVGVRVTEPARGLQGGIPVGGAGEAPSIPLMTAKEIEIAAGPDLQEKVVLEKHVKTSGVMMKALVVRQTVERGVEVPLNPPERTTGVIEGGPDGHIETGETKMIPLTVQATIPAVLVETTAEMSDGEIEMTTEATEKSIEEHIQGRHTETPRMMAG</sequence>
<organism evidence="2">
    <name type="scientific">Chromera velia CCMP2878</name>
    <dbReference type="NCBI Taxonomy" id="1169474"/>
    <lineage>
        <taxon>Eukaryota</taxon>
        <taxon>Sar</taxon>
        <taxon>Alveolata</taxon>
        <taxon>Colpodellida</taxon>
        <taxon>Chromeraceae</taxon>
        <taxon>Chromera</taxon>
    </lineage>
</organism>
<protein>
    <submittedName>
        <fullName evidence="2">Uncharacterized protein</fullName>
    </submittedName>
</protein>
<accession>A0A0G4HBT2</accession>
<proteinExistence type="predicted"/>
<dbReference type="AlphaFoldDB" id="A0A0G4HBT2"/>
<evidence type="ECO:0000313" key="2">
    <source>
        <dbReference type="EMBL" id="CEM41232.1"/>
    </source>
</evidence>
<feature type="compositionally biased region" description="Basic and acidic residues" evidence="1">
    <location>
        <begin position="357"/>
        <end position="373"/>
    </location>
</feature>
<name>A0A0G4HBT2_9ALVE</name>
<dbReference type="EMBL" id="CDMZ01002194">
    <property type="protein sequence ID" value="CEM41232.1"/>
    <property type="molecule type" value="Genomic_DNA"/>
</dbReference>
<feature type="region of interest" description="Disordered" evidence="1">
    <location>
        <begin position="357"/>
        <end position="379"/>
    </location>
</feature>